<accession>A0A0D3KMF5</accession>
<dbReference type="GO" id="GO:0005737">
    <property type="term" value="C:cytoplasm"/>
    <property type="evidence" value="ECO:0007669"/>
    <property type="project" value="TreeGrafter"/>
</dbReference>
<sequence>MLTPRFDLSQDEEFVHVRLRVPHIRMDDGEFYIDGHEFKFHLKPYFLRLTFRARLCEDGREHASYDAVAGVLAVRLPKETPGQHFEDLHMLSELLRRPQPPAGRGGGAGGPGASRGAPLIEEGDEGGGESEGDEEAWAEMLAHDAEAEQALPTDDPELRPSTAYGFNGRHAGLFRGLEAEAVLELPDPESASAAERRAARLEAEEEAFDPDHYIADFMEHRLAPESAGGEGGAVWDEEEREALVSLPSVELLIDREGSLRALCGLADLLYGYCYDVRATEGEPTCESGWTVRMLSTQLSWLDPPASPAEAAGASVRRSLCYPLLRHWLLSLRALDDVCCLLRLGKASATPPAVATIRALLAARKLLQGGAEYGYLLNRAWLDDTVIWLQRVPARRLVRLAAALEAAAPSKPTVGWPLEQYEALA</sequence>
<organism evidence="4 5">
    <name type="scientific">Emiliania huxleyi (strain CCMP1516)</name>
    <dbReference type="NCBI Taxonomy" id="280463"/>
    <lineage>
        <taxon>Eukaryota</taxon>
        <taxon>Haptista</taxon>
        <taxon>Haptophyta</taxon>
        <taxon>Prymnesiophyceae</taxon>
        <taxon>Isochrysidales</taxon>
        <taxon>Noelaerhabdaceae</taxon>
        <taxon>Emiliania</taxon>
    </lineage>
</organism>
<feature type="domain" description="CS" evidence="3">
    <location>
        <begin position="1"/>
        <end position="89"/>
    </location>
</feature>
<dbReference type="GO" id="GO:0005654">
    <property type="term" value="C:nucleoplasm"/>
    <property type="evidence" value="ECO:0007669"/>
    <property type="project" value="TreeGrafter"/>
</dbReference>
<dbReference type="PaxDb" id="2903-EOD36940"/>
<dbReference type="RefSeq" id="XP_005789369.1">
    <property type="nucleotide sequence ID" value="XM_005789312.1"/>
</dbReference>
<dbReference type="InterPro" id="IPR008978">
    <property type="entry name" value="HSP20-like_chaperone"/>
</dbReference>
<keyword evidence="5" id="KW-1185">Reference proteome</keyword>
<dbReference type="Pfam" id="PF04925">
    <property type="entry name" value="SHQ1"/>
    <property type="match status" value="1"/>
</dbReference>
<dbReference type="eggNOG" id="KOG3247">
    <property type="taxonomic scope" value="Eukaryota"/>
</dbReference>
<dbReference type="InterPro" id="IPR007052">
    <property type="entry name" value="CS_dom"/>
</dbReference>
<evidence type="ECO:0000313" key="5">
    <source>
        <dbReference type="Proteomes" id="UP000013827"/>
    </source>
</evidence>
<dbReference type="STRING" id="2903.R1FD31"/>
<dbReference type="HOGENOM" id="CLU_030217_0_0_1"/>
<evidence type="ECO:0000259" key="3">
    <source>
        <dbReference type="PROSITE" id="PS51203"/>
    </source>
</evidence>
<feature type="compositionally biased region" description="Acidic residues" evidence="2">
    <location>
        <begin position="121"/>
        <end position="134"/>
    </location>
</feature>
<dbReference type="GeneID" id="17282210"/>
<dbReference type="Proteomes" id="UP000013827">
    <property type="component" value="Unassembled WGS sequence"/>
</dbReference>
<evidence type="ECO:0000256" key="2">
    <source>
        <dbReference type="SAM" id="MobiDB-lite"/>
    </source>
</evidence>
<dbReference type="SUPFAM" id="SSF49764">
    <property type="entry name" value="HSP20-like chaperones"/>
    <property type="match status" value="1"/>
</dbReference>
<protein>
    <recommendedName>
        <fullName evidence="3">CS domain-containing protein</fullName>
    </recommendedName>
</protein>
<dbReference type="EnsemblProtists" id="EOD36940">
    <property type="protein sequence ID" value="EOD36940"/>
    <property type="gene ID" value="EMIHUDRAFT_42339"/>
</dbReference>
<dbReference type="KEGG" id="ehx:EMIHUDRAFT_42339"/>
<dbReference type="PANTHER" id="PTHR12967:SF0">
    <property type="entry name" value="PROTEIN SHQ1 HOMOLOG"/>
    <property type="match status" value="1"/>
</dbReference>
<comment type="similarity">
    <text evidence="1">Belongs to the SHQ1 family.</text>
</comment>
<name>A0A0D3KMF5_EMIH1</name>
<dbReference type="InterPro" id="IPR039742">
    <property type="entry name" value="Shq1"/>
</dbReference>
<dbReference type="Pfam" id="PF21413">
    <property type="entry name" value="SHQ1-like_CS"/>
    <property type="match status" value="1"/>
</dbReference>
<dbReference type="PANTHER" id="PTHR12967">
    <property type="entry name" value="PROTEIN SHQ1 HOMOLOG"/>
    <property type="match status" value="1"/>
</dbReference>
<dbReference type="GO" id="GO:0000493">
    <property type="term" value="P:box H/ACA snoRNP assembly"/>
    <property type="evidence" value="ECO:0007669"/>
    <property type="project" value="InterPro"/>
</dbReference>
<dbReference type="OMA" id="HNIESAW"/>
<dbReference type="GO" id="GO:0051082">
    <property type="term" value="F:unfolded protein binding"/>
    <property type="evidence" value="ECO:0007669"/>
    <property type="project" value="TreeGrafter"/>
</dbReference>
<feature type="region of interest" description="Disordered" evidence="2">
    <location>
        <begin position="97"/>
        <end position="134"/>
    </location>
</feature>
<dbReference type="Gene3D" id="2.60.40.790">
    <property type="match status" value="1"/>
</dbReference>
<reference evidence="4" key="2">
    <citation type="submission" date="2024-10" db="UniProtKB">
        <authorList>
            <consortium name="EnsemblProtists"/>
        </authorList>
    </citation>
    <scope>IDENTIFICATION</scope>
</reference>
<feature type="compositionally biased region" description="Gly residues" evidence="2">
    <location>
        <begin position="103"/>
        <end position="113"/>
    </location>
</feature>
<dbReference type="AlphaFoldDB" id="A0A0D3KMF5"/>
<evidence type="ECO:0000313" key="4">
    <source>
        <dbReference type="EnsemblProtists" id="EOD36940"/>
    </source>
</evidence>
<proteinExistence type="inferred from homology"/>
<dbReference type="InterPro" id="IPR048696">
    <property type="entry name" value="SHQ1-like_CS"/>
</dbReference>
<evidence type="ECO:0000256" key="1">
    <source>
        <dbReference type="ARBA" id="ARBA00005607"/>
    </source>
</evidence>
<dbReference type="PROSITE" id="PS51203">
    <property type="entry name" value="CS"/>
    <property type="match status" value="1"/>
</dbReference>
<dbReference type="InterPro" id="IPR007009">
    <property type="entry name" value="Shq1_C"/>
</dbReference>
<reference evidence="5" key="1">
    <citation type="journal article" date="2013" name="Nature">
        <title>Pan genome of the phytoplankton Emiliania underpins its global distribution.</title>
        <authorList>
            <person name="Read B.A."/>
            <person name="Kegel J."/>
            <person name="Klute M.J."/>
            <person name="Kuo A."/>
            <person name="Lefebvre S.C."/>
            <person name="Maumus F."/>
            <person name="Mayer C."/>
            <person name="Miller J."/>
            <person name="Monier A."/>
            <person name="Salamov A."/>
            <person name="Young J."/>
            <person name="Aguilar M."/>
            <person name="Claverie J.M."/>
            <person name="Frickenhaus S."/>
            <person name="Gonzalez K."/>
            <person name="Herman E.K."/>
            <person name="Lin Y.C."/>
            <person name="Napier J."/>
            <person name="Ogata H."/>
            <person name="Sarno A.F."/>
            <person name="Shmutz J."/>
            <person name="Schroeder D."/>
            <person name="de Vargas C."/>
            <person name="Verret F."/>
            <person name="von Dassow P."/>
            <person name="Valentin K."/>
            <person name="Van de Peer Y."/>
            <person name="Wheeler G."/>
            <person name="Dacks J.B."/>
            <person name="Delwiche C.F."/>
            <person name="Dyhrman S.T."/>
            <person name="Glockner G."/>
            <person name="John U."/>
            <person name="Richards T."/>
            <person name="Worden A.Z."/>
            <person name="Zhang X."/>
            <person name="Grigoriev I.V."/>
            <person name="Allen A.E."/>
            <person name="Bidle K."/>
            <person name="Borodovsky M."/>
            <person name="Bowler C."/>
            <person name="Brownlee C."/>
            <person name="Cock J.M."/>
            <person name="Elias M."/>
            <person name="Gladyshev V.N."/>
            <person name="Groth M."/>
            <person name="Guda C."/>
            <person name="Hadaegh A."/>
            <person name="Iglesias-Rodriguez M.D."/>
            <person name="Jenkins J."/>
            <person name="Jones B.M."/>
            <person name="Lawson T."/>
            <person name="Leese F."/>
            <person name="Lindquist E."/>
            <person name="Lobanov A."/>
            <person name="Lomsadze A."/>
            <person name="Malik S.B."/>
            <person name="Marsh M.E."/>
            <person name="Mackinder L."/>
            <person name="Mock T."/>
            <person name="Mueller-Roeber B."/>
            <person name="Pagarete A."/>
            <person name="Parker M."/>
            <person name="Probert I."/>
            <person name="Quesneville H."/>
            <person name="Raines C."/>
            <person name="Rensing S.A."/>
            <person name="Riano-Pachon D.M."/>
            <person name="Richier S."/>
            <person name="Rokitta S."/>
            <person name="Shiraiwa Y."/>
            <person name="Soanes D.M."/>
            <person name="van der Giezen M."/>
            <person name="Wahlund T.M."/>
            <person name="Williams B."/>
            <person name="Wilson W."/>
            <person name="Wolfe G."/>
            <person name="Wurch L.L."/>
        </authorList>
    </citation>
    <scope>NUCLEOTIDE SEQUENCE</scope>
</reference>